<evidence type="ECO:0000256" key="2">
    <source>
        <dbReference type="ARBA" id="ARBA00022723"/>
    </source>
</evidence>
<dbReference type="EMBL" id="QXIU01000034">
    <property type="protein sequence ID" value="RIE15195.1"/>
    <property type="molecule type" value="Genomic_DNA"/>
</dbReference>
<dbReference type="PANTHER" id="PTHR21266">
    <property type="entry name" value="IRON-SULFUR DOMAIN CONTAINING PROTEIN"/>
    <property type="match status" value="1"/>
</dbReference>
<evidence type="ECO:0000256" key="4">
    <source>
        <dbReference type="ARBA" id="ARBA00023004"/>
    </source>
</evidence>
<accession>A0A398DJ66</accession>
<feature type="domain" description="Rieske" evidence="6">
    <location>
        <begin position="6"/>
        <end position="102"/>
    </location>
</feature>
<dbReference type="GO" id="GO:0046872">
    <property type="term" value="F:metal ion binding"/>
    <property type="evidence" value="ECO:0007669"/>
    <property type="project" value="UniProtKB-KW"/>
</dbReference>
<dbReference type="SUPFAM" id="SSF55961">
    <property type="entry name" value="Bet v1-like"/>
    <property type="match status" value="1"/>
</dbReference>
<dbReference type="AlphaFoldDB" id="A0A398DJ66"/>
<reference evidence="7 8" key="1">
    <citation type="submission" date="2018-09" db="EMBL/GenBank/DDBJ databases">
        <title>Discovery and Ecogenomic Context for Candidatus Cryosericales, a Global Caldiserica Order Active in Thawing Permafrost.</title>
        <authorList>
            <person name="Martinez M.A."/>
            <person name="Woodcroft B.J."/>
            <person name="Ignacio Espinoza J.C."/>
            <person name="Zayed A."/>
            <person name="Singleton C.M."/>
            <person name="Boyd J."/>
            <person name="Li Y.-F."/>
            <person name="Purvine S."/>
            <person name="Maughan H."/>
            <person name="Hodgkins S.B."/>
            <person name="Anderson D."/>
            <person name="Sederholm M."/>
            <person name="Temperton B."/>
            <person name="Saleska S.R."/>
            <person name="Tyson G.W."/>
            <person name="Rich V.I."/>
        </authorList>
    </citation>
    <scope>NUCLEOTIDE SEQUENCE [LARGE SCALE GENOMIC DNA]</scope>
    <source>
        <strain evidence="7 8">SMC5</strain>
    </source>
</reference>
<dbReference type="Proteomes" id="UP000266489">
    <property type="component" value="Unassembled WGS sequence"/>
</dbReference>
<dbReference type="SUPFAM" id="SSF50022">
    <property type="entry name" value="ISP domain"/>
    <property type="match status" value="1"/>
</dbReference>
<dbReference type="PANTHER" id="PTHR21266:SF59">
    <property type="entry name" value="BLR4922 PROTEIN"/>
    <property type="match status" value="1"/>
</dbReference>
<organism evidence="7 8">
    <name type="scientific">Candidatus Cryosericum odellii</name>
    <dbReference type="NCBI Taxonomy" id="2290917"/>
    <lineage>
        <taxon>Bacteria</taxon>
        <taxon>Pseudomonadati</taxon>
        <taxon>Caldisericota/Cryosericota group</taxon>
        <taxon>Candidatus Cryosericota</taxon>
        <taxon>Candidatus Cryosericia</taxon>
        <taxon>Candidatus Cryosericales</taxon>
        <taxon>Candidatus Cryosericaceae</taxon>
        <taxon>Candidatus Cryosericum</taxon>
    </lineage>
</organism>
<sequence>MIRNQWYVILESREVKPGRLLGVRRMGRDLVLWRDAKGAVACMSDHCIHRGVALSAGKVKGDCVECPFHGLQYDGQGHVTVIPANGKDAVVPATFQGEAFVVREAHGYIYLWWGEPRDEYPELPFISGLDDTRLIYGTWRDPWNAFYTRAIENQLDVVHLPFVHYNTIGAGNKTIVNGPVARMEGNILRIWVDNEKDHGQTPRRPDEMPVPERDAQLTFVFPNLWQNNLGANARITAAFVCVDEQHSILYLRFYRRFGRLPLVRQLSDLLTGLADITIAHQDRRVVQTQRPFVSSLNGGENLIQGDLPIVLYRRRREQLQKESQLPTA</sequence>
<evidence type="ECO:0000256" key="3">
    <source>
        <dbReference type="ARBA" id="ARBA00023002"/>
    </source>
</evidence>
<dbReference type="Pfam" id="PF00355">
    <property type="entry name" value="Rieske"/>
    <property type="match status" value="1"/>
</dbReference>
<dbReference type="GO" id="GO:0051213">
    <property type="term" value="F:dioxygenase activity"/>
    <property type="evidence" value="ECO:0007669"/>
    <property type="project" value="UniProtKB-KW"/>
</dbReference>
<keyword evidence="2" id="KW-0479">Metal-binding</keyword>
<proteinExistence type="predicted"/>
<dbReference type="RefSeq" id="WP_119119276.1">
    <property type="nucleotide sequence ID" value="NZ_QXIU01000034.1"/>
</dbReference>
<dbReference type="Gene3D" id="3.90.380.10">
    <property type="entry name" value="Naphthalene 1,2-dioxygenase Alpha Subunit, Chain A, domain 1"/>
    <property type="match status" value="1"/>
</dbReference>
<evidence type="ECO:0000256" key="5">
    <source>
        <dbReference type="ARBA" id="ARBA00023014"/>
    </source>
</evidence>
<comment type="caution">
    <text evidence="7">The sequence shown here is derived from an EMBL/GenBank/DDBJ whole genome shotgun (WGS) entry which is preliminary data.</text>
</comment>
<name>A0A398DJ66_9BACT</name>
<dbReference type="InterPro" id="IPR050584">
    <property type="entry name" value="Cholesterol_7-desaturase"/>
</dbReference>
<keyword evidence="4" id="KW-0408">Iron</keyword>
<gene>
    <name evidence="7" type="ORF">SMC5_01275</name>
</gene>
<dbReference type="Gene3D" id="2.102.10.10">
    <property type="entry name" value="Rieske [2Fe-2S] iron-sulphur domain"/>
    <property type="match status" value="1"/>
</dbReference>
<keyword evidence="7" id="KW-0223">Dioxygenase</keyword>
<keyword evidence="5" id="KW-0411">Iron-sulfur</keyword>
<keyword evidence="3" id="KW-0560">Oxidoreductase</keyword>
<dbReference type="InterPro" id="IPR044043">
    <property type="entry name" value="VanA_C_cat"/>
</dbReference>
<dbReference type="OrthoDB" id="9800776at2"/>
<dbReference type="CDD" id="cd03469">
    <property type="entry name" value="Rieske_RO_Alpha_N"/>
    <property type="match status" value="1"/>
</dbReference>
<evidence type="ECO:0000256" key="1">
    <source>
        <dbReference type="ARBA" id="ARBA00022714"/>
    </source>
</evidence>
<keyword evidence="1" id="KW-0001">2Fe-2S</keyword>
<dbReference type="PROSITE" id="PS51296">
    <property type="entry name" value="RIESKE"/>
    <property type="match status" value="1"/>
</dbReference>
<evidence type="ECO:0000313" key="8">
    <source>
        <dbReference type="Proteomes" id="UP000266489"/>
    </source>
</evidence>
<dbReference type="Pfam" id="PF19112">
    <property type="entry name" value="VanA_C"/>
    <property type="match status" value="1"/>
</dbReference>
<evidence type="ECO:0000313" key="7">
    <source>
        <dbReference type="EMBL" id="RIE15195.1"/>
    </source>
</evidence>
<dbReference type="InterPro" id="IPR036922">
    <property type="entry name" value="Rieske_2Fe-2S_sf"/>
</dbReference>
<protein>
    <submittedName>
        <fullName evidence="7">Aromatic ring-hydroxylating dioxygenase subunit alpha</fullName>
    </submittedName>
</protein>
<evidence type="ECO:0000259" key="6">
    <source>
        <dbReference type="PROSITE" id="PS51296"/>
    </source>
</evidence>
<dbReference type="GO" id="GO:0051537">
    <property type="term" value="F:2 iron, 2 sulfur cluster binding"/>
    <property type="evidence" value="ECO:0007669"/>
    <property type="project" value="UniProtKB-KW"/>
</dbReference>
<dbReference type="InterPro" id="IPR017941">
    <property type="entry name" value="Rieske_2Fe-2S"/>
</dbReference>